<dbReference type="GO" id="GO:0016788">
    <property type="term" value="F:hydrolase activity, acting on ester bonds"/>
    <property type="evidence" value="ECO:0007669"/>
    <property type="project" value="UniProtKB-ARBA"/>
</dbReference>
<gene>
    <name evidence="2" type="ordered locus">GAU_2567</name>
</gene>
<feature type="chain" id="PRO_5002906657" description="SGNH/GDSL hydrolase family protein" evidence="1">
    <location>
        <begin position="26"/>
        <end position="254"/>
    </location>
</feature>
<proteinExistence type="predicted"/>
<dbReference type="KEGG" id="gau:GAU_2567"/>
<dbReference type="eggNOG" id="COG2755">
    <property type="taxonomic scope" value="Bacteria"/>
</dbReference>
<dbReference type="InterPro" id="IPR036514">
    <property type="entry name" value="SGNH_hydro_sf"/>
</dbReference>
<dbReference type="AlphaFoldDB" id="C1AA11"/>
<sequence>MMISLLKPIRATWFALMLLSGCLRAPTTPAFHAGDTKILFLGNSLTYTNDLPSMLLRLARLAGDTTMQAAVLAEPDFSLQEHWETGTAQRWLRERQWDFVVMQQGSSALSAGQAHLRAWTEQFAPLVRASGAQPVLLMVWPQQHRLFDFANVLTSYRNAAGSVSGIFVPAGDAWTAYEQYDRLYVDGLHPTPGGTYLTALTLLERLRGIRPDQLPPTIPGAAVDSTTVRALQRAAITALERNPARPPMPGAMPQ</sequence>
<keyword evidence="1" id="KW-0732">Signal</keyword>
<dbReference type="HOGENOM" id="CLU_1093070_0_0_0"/>
<dbReference type="EMBL" id="AP009153">
    <property type="protein sequence ID" value="BAH39609.1"/>
    <property type="molecule type" value="Genomic_DNA"/>
</dbReference>
<evidence type="ECO:0000313" key="2">
    <source>
        <dbReference type="EMBL" id="BAH39609.1"/>
    </source>
</evidence>
<dbReference type="CDD" id="cd00229">
    <property type="entry name" value="SGNH_hydrolase"/>
    <property type="match status" value="1"/>
</dbReference>
<evidence type="ECO:0000256" key="1">
    <source>
        <dbReference type="SAM" id="SignalP"/>
    </source>
</evidence>
<reference evidence="3" key="1">
    <citation type="submission" date="2006-03" db="EMBL/GenBank/DDBJ databases">
        <title>Complete genome sequence of Gemmatimonas aurantiaca T-27 that represents a novel phylum Gemmatimonadetes.</title>
        <authorList>
            <person name="Takasaki K."/>
            <person name="Ichikawa N."/>
            <person name="Miura H."/>
            <person name="Matsushita S."/>
            <person name="Watanabe Y."/>
            <person name="Oguchi A."/>
            <person name="Ankai A."/>
            <person name="Yashiro I."/>
            <person name="Takahashi M."/>
            <person name="Terui Y."/>
            <person name="Fukui S."/>
            <person name="Yokoyama H."/>
            <person name="Tanikawa S."/>
            <person name="Hanada S."/>
            <person name="Kamagata Y."/>
            <person name="Fujita N."/>
        </authorList>
    </citation>
    <scope>NUCLEOTIDE SEQUENCE [LARGE SCALE GENOMIC DNA]</scope>
    <source>
        <strain evidence="3">T-27 / DSM 14586 / JCM 11422 / NBRC 100505</strain>
    </source>
</reference>
<accession>C1AA11</accession>
<dbReference type="SUPFAM" id="SSF52266">
    <property type="entry name" value="SGNH hydrolase"/>
    <property type="match status" value="1"/>
</dbReference>
<organism evidence="2 3">
    <name type="scientific">Gemmatimonas aurantiaca (strain DSM 14586 / JCM 11422 / NBRC 100505 / T-27)</name>
    <dbReference type="NCBI Taxonomy" id="379066"/>
    <lineage>
        <taxon>Bacteria</taxon>
        <taxon>Pseudomonadati</taxon>
        <taxon>Gemmatimonadota</taxon>
        <taxon>Gemmatimonadia</taxon>
        <taxon>Gemmatimonadales</taxon>
        <taxon>Gemmatimonadaceae</taxon>
        <taxon>Gemmatimonas</taxon>
    </lineage>
</organism>
<keyword evidence="3" id="KW-1185">Reference proteome</keyword>
<name>C1AA11_GEMAT</name>
<dbReference type="Gene3D" id="3.40.50.1110">
    <property type="entry name" value="SGNH hydrolase"/>
    <property type="match status" value="1"/>
</dbReference>
<feature type="signal peptide" evidence="1">
    <location>
        <begin position="1"/>
        <end position="25"/>
    </location>
</feature>
<dbReference type="Proteomes" id="UP000002209">
    <property type="component" value="Chromosome"/>
</dbReference>
<protein>
    <recommendedName>
        <fullName evidence="4">SGNH/GDSL hydrolase family protein</fullName>
    </recommendedName>
</protein>
<dbReference type="STRING" id="379066.GAU_2567"/>
<evidence type="ECO:0000313" key="3">
    <source>
        <dbReference type="Proteomes" id="UP000002209"/>
    </source>
</evidence>
<dbReference type="PROSITE" id="PS51257">
    <property type="entry name" value="PROKAR_LIPOPROTEIN"/>
    <property type="match status" value="1"/>
</dbReference>
<evidence type="ECO:0008006" key="4">
    <source>
        <dbReference type="Google" id="ProtNLM"/>
    </source>
</evidence>